<protein>
    <recommendedName>
        <fullName evidence="3">Excreted virulence factor EspC, type VII ESX diderm</fullName>
    </recommendedName>
</protein>
<dbReference type="EMBL" id="JBIAQY010000003">
    <property type="protein sequence ID" value="MFF3567953.1"/>
    <property type="molecule type" value="Genomic_DNA"/>
</dbReference>
<organism evidence="1 2">
    <name type="scientific">Nocardia jiangxiensis</name>
    <dbReference type="NCBI Taxonomy" id="282685"/>
    <lineage>
        <taxon>Bacteria</taxon>
        <taxon>Bacillati</taxon>
        <taxon>Actinomycetota</taxon>
        <taxon>Actinomycetes</taxon>
        <taxon>Mycobacteriales</taxon>
        <taxon>Nocardiaceae</taxon>
        <taxon>Nocardia</taxon>
    </lineage>
</organism>
<evidence type="ECO:0000313" key="2">
    <source>
        <dbReference type="Proteomes" id="UP001601992"/>
    </source>
</evidence>
<dbReference type="RefSeq" id="WP_387403168.1">
    <property type="nucleotide sequence ID" value="NZ_JBIAQY010000003.1"/>
</dbReference>
<comment type="caution">
    <text evidence="1">The sequence shown here is derived from an EMBL/GenBank/DDBJ whole genome shotgun (WGS) entry which is preliminary data.</text>
</comment>
<sequence length="194" mass="20446">MADKLSVEPAVLTDAADGINSIIGELSELGVGETGAVGRGLSLLALSGMEAGKASVCKAFSTFLDRWSWGVRSLVQSGNEMAKALNLAAGRYHEMDETFSNTFKEAYADLVGNPHLSKDQIDKRSWGDTLADNGFNDARHPDYSLSSFNGAIDHIGRNAHAIAAVAPTIAEHPVRWNTGAAQKAAQIMNGDGGS</sequence>
<gene>
    <name evidence="1" type="ORF">ACFYXQ_09265</name>
</gene>
<evidence type="ECO:0008006" key="3">
    <source>
        <dbReference type="Google" id="ProtNLM"/>
    </source>
</evidence>
<reference evidence="1 2" key="1">
    <citation type="submission" date="2024-10" db="EMBL/GenBank/DDBJ databases">
        <title>The Natural Products Discovery Center: Release of the First 8490 Sequenced Strains for Exploring Actinobacteria Biosynthetic Diversity.</title>
        <authorList>
            <person name="Kalkreuter E."/>
            <person name="Kautsar S.A."/>
            <person name="Yang D."/>
            <person name="Bader C.D."/>
            <person name="Teijaro C.N."/>
            <person name="Fluegel L."/>
            <person name="Davis C.M."/>
            <person name="Simpson J.R."/>
            <person name="Lauterbach L."/>
            <person name="Steele A.D."/>
            <person name="Gui C."/>
            <person name="Meng S."/>
            <person name="Li G."/>
            <person name="Viehrig K."/>
            <person name="Ye F."/>
            <person name="Su P."/>
            <person name="Kiefer A.F."/>
            <person name="Nichols A."/>
            <person name="Cepeda A.J."/>
            <person name="Yan W."/>
            <person name="Fan B."/>
            <person name="Jiang Y."/>
            <person name="Adhikari A."/>
            <person name="Zheng C.-J."/>
            <person name="Schuster L."/>
            <person name="Cowan T.M."/>
            <person name="Smanski M.J."/>
            <person name="Chevrette M.G."/>
            <person name="De Carvalho L.P.S."/>
            <person name="Shen B."/>
        </authorList>
    </citation>
    <scope>NUCLEOTIDE SEQUENCE [LARGE SCALE GENOMIC DNA]</scope>
    <source>
        <strain evidence="1 2">NPDC002593</strain>
    </source>
</reference>
<proteinExistence type="predicted"/>
<keyword evidence="2" id="KW-1185">Reference proteome</keyword>
<dbReference type="Proteomes" id="UP001601992">
    <property type="component" value="Unassembled WGS sequence"/>
</dbReference>
<name>A0ABW6RX73_9NOCA</name>
<accession>A0ABW6RX73</accession>
<evidence type="ECO:0000313" key="1">
    <source>
        <dbReference type="EMBL" id="MFF3567953.1"/>
    </source>
</evidence>